<dbReference type="KEGG" id="wei:EQG49_00225"/>
<keyword evidence="1" id="KW-0472">Membrane</keyword>
<accession>A0A4P6YQT8</accession>
<name>A0A4P6YQT8_9LACO</name>
<reference evidence="3" key="1">
    <citation type="submission" date="2019-03" db="EMBL/GenBank/DDBJ databases">
        <title>Weissella sp. 26KH-42 Genome sequencing.</title>
        <authorList>
            <person name="Heo J."/>
            <person name="Kim S.-J."/>
            <person name="Kim J.-S."/>
            <person name="Hong S.-B."/>
            <person name="Kwon S.-W."/>
        </authorList>
    </citation>
    <scope>NUCLEOTIDE SEQUENCE [LARGE SCALE GENOMIC DNA]</scope>
    <source>
        <strain evidence="3">26KH-42</strain>
    </source>
</reference>
<evidence type="ECO:0000313" key="2">
    <source>
        <dbReference type="EMBL" id="QBO34980.1"/>
    </source>
</evidence>
<gene>
    <name evidence="2" type="ORF">EQG49_00225</name>
</gene>
<keyword evidence="1" id="KW-0812">Transmembrane</keyword>
<feature type="transmembrane region" description="Helical" evidence="1">
    <location>
        <begin position="6"/>
        <end position="26"/>
    </location>
</feature>
<dbReference type="Proteomes" id="UP000292886">
    <property type="component" value="Chromosome"/>
</dbReference>
<evidence type="ECO:0000256" key="1">
    <source>
        <dbReference type="SAM" id="Phobius"/>
    </source>
</evidence>
<proteinExistence type="predicted"/>
<dbReference type="EMBL" id="CP037940">
    <property type="protein sequence ID" value="QBO34980.1"/>
    <property type="molecule type" value="Genomic_DNA"/>
</dbReference>
<protein>
    <submittedName>
        <fullName evidence="2">Uncharacterized protein</fullName>
    </submittedName>
</protein>
<dbReference type="RefSeq" id="WP_133362060.1">
    <property type="nucleotide sequence ID" value="NZ_CP037940.1"/>
</dbReference>
<keyword evidence="3" id="KW-1185">Reference proteome</keyword>
<sequence>MQVPKGVVIGITTFVIGMGAITGISLSRYSSVRNDLSQAQTSLQTIRNSKQSDSTEIKKLTSKVEYLQNNSVQNTAAVRVSDDVTSFITTLYNFNTSDRGKRFDEAEKFGTKRVVDILRGPGGNDVNNNDNGFTVANKLKWVRVYNQTKQGNAWNVLVHIKYQVSINQGKPRTLEQVFEITYDTKSHMIVKNENLALGAVNSLENP</sequence>
<keyword evidence="1" id="KW-1133">Transmembrane helix</keyword>
<organism evidence="2 3">
    <name type="scientific">Periweissella cryptocerci</name>
    <dbReference type="NCBI Taxonomy" id="2506420"/>
    <lineage>
        <taxon>Bacteria</taxon>
        <taxon>Bacillati</taxon>
        <taxon>Bacillota</taxon>
        <taxon>Bacilli</taxon>
        <taxon>Lactobacillales</taxon>
        <taxon>Lactobacillaceae</taxon>
        <taxon>Periweissella</taxon>
    </lineage>
</organism>
<evidence type="ECO:0000313" key="3">
    <source>
        <dbReference type="Proteomes" id="UP000292886"/>
    </source>
</evidence>
<dbReference type="AlphaFoldDB" id="A0A4P6YQT8"/>